<comment type="caution">
    <text evidence="7">The sequence shown here is derived from an EMBL/GenBank/DDBJ whole genome shotgun (WGS) entry which is preliminary data.</text>
</comment>
<keyword evidence="3 6" id="KW-0812">Transmembrane</keyword>
<proteinExistence type="predicted"/>
<name>A0A847U765_9EURY</name>
<feature type="transmembrane region" description="Helical" evidence="6">
    <location>
        <begin position="104"/>
        <end position="124"/>
    </location>
</feature>
<dbReference type="GO" id="GO:0005886">
    <property type="term" value="C:plasma membrane"/>
    <property type="evidence" value="ECO:0007669"/>
    <property type="project" value="UniProtKB-SubCell"/>
</dbReference>
<feature type="transmembrane region" description="Helical" evidence="6">
    <location>
        <begin position="433"/>
        <end position="457"/>
    </location>
</feature>
<feature type="transmembrane region" description="Helical" evidence="6">
    <location>
        <begin position="352"/>
        <end position="371"/>
    </location>
</feature>
<protein>
    <submittedName>
        <fullName evidence="7">Oligosaccharide flippase family protein</fullName>
    </submittedName>
</protein>
<evidence type="ECO:0000256" key="1">
    <source>
        <dbReference type="ARBA" id="ARBA00004651"/>
    </source>
</evidence>
<comment type="subcellular location">
    <subcellularLocation>
        <location evidence="1">Cell membrane</location>
        <topology evidence="1">Multi-pass membrane protein</topology>
    </subcellularLocation>
</comment>
<feature type="transmembrane region" description="Helical" evidence="6">
    <location>
        <begin position="218"/>
        <end position="240"/>
    </location>
</feature>
<evidence type="ECO:0000256" key="2">
    <source>
        <dbReference type="ARBA" id="ARBA00022475"/>
    </source>
</evidence>
<dbReference type="CDD" id="cd13128">
    <property type="entry name" value="MATE_Wzx_like"/>
    <property type="match status" value="1"/>
</dbReference>
<dbReference type="Proteomes" id="UP000608662">
    <property type="component" value="Unassembled WGS sequence"/>
</dbReference>
<dbReference type="AlphaFoldDB" id="A0A847U765"/>
<keyword evidence="4 6" id="KW-1133">Transmembrane helix</keyword>
<organism evidence="7 8">
    <name type="scientific">Halomicrobium mukohataei</name>
    <dbReference type="NCBI Taxonomy" id="57705"/>
    <lineage>
        <taxon>Archaea</taxon>
        <taxon>Methanobacteriati</taxon>
        <taxon>Methanobacteriota</taxon>
        <taxon>Stenosarchaea group</taxon>
        <taxon>Halobacteria</taxon>
        <taxon>Halobacteriales</taxon>
        <taxon>Haloarculaceae</taxon>
        <taxon>Halomicrobium</taxon>
    </lineage>
</organism>
<keyword evidence="5 6" id="KW-0472">Membrane</keyword>
<feature type="transmembrane region" description="Helical" evidence="6">
    <location>
        <begin position="285"/>
        <end position="303"/>
    </location>
</feature>
<accession>A0A847U765</accession>
<evidence type="ECO:0000313" key="8">
    <source>
        <dbReference type="Proteomes" id="UP000608662"/>
    </source>
</evidence>
<dbReference type="PANTHER" id="PTHR30250">
    <property type="entry name" value="PST FAMILY PREDICTED COLANIC ACID TRANSPORTER"/>
    <property type="match status" value="1"/>
</dbReference>
<feature type="transmembrane region" description="Helical" evidence="6">
    <location>
        <begin position="12"/>
        <end position="29"/>
    </location>
</feature>
<dbReference type="EMBL" id="WOYG01000001">
    <property type="protein sequence ID" value="NLV11583.1"/>
    <property type="molecule type" value="Genomic_DNA"/>
</dbReference>
<dbReference type="RefSeq" id="WP_170095238.1">
    <property type="nucleotide sequence ID" value="NZ_WOYG01000001.1"/>
</dbReference>
<evidence type="ECO:0000256" key="3">
    <source>
        <dbReference type="ARBA" id="ARBA00022692"/>
    </source>
</evidence>
<evidence type="ECO:0000313" key="7">
    <source>
        <dbReference type="EMBL" id="NLV11583.1"/>
    </source>
</evidence>
<keyword evidence="2" id="KW-1003">Cell membrane</keyword>
<feature type="transmembrane region" description="Helical" evidence="6">
    <location>
        <begin position="41"/>
        <end position="63"/>
    </location>
</feature>
<dbReference type="InterPro" id="IPR050833">
    <property type="entry name" value="Poly_Biosynth_Transport"/>
</dbReference>
<evidence type="ECO:0000256" key="4">
    <source>
        <dbReference type="ARBA" id="ARBA00022989"/>
    </source>
</evidence>
<gene>
    <name evidence="7" type="ORF">GOC74_16775</name>
</gene>
<feature type="transmembrane region" description="Helical" evidence="6">
    <location>
        <begin position="75"/>
        <end position="98"/>
    </location>
</feature>
<evidence type="ECO:0000256" key="5">
    <source>
        <dbReference type="ARBA" id="ARBA00023136"/>
    </source>
</evidence>
<feature type="transmembrane region" description="Helical" evidence="6">
    <location>
        <begin position="246"/>
        <end position="265"/>
    </location>
</feature>
<feature type="transmembrane region" description="Helical" evidence="6">
    <location>
        <begin position="167"/>
        <end position="185"/>
    </location>
</feature>
<dbReference type="Pfam" id="PF13440">
    <property type="entry name" value="Polysacc_synt_3"/>
    <property type="match status" value="1"/>
</dbReference>
<feature type="transmembrane region" description="Helical" evidence="6">
    <location>
        <begin position="377"/>
        <end position="397"/>
    </location>
</feature>
<feature type="transmembrane region" description="Helical" evidence="6">
    <location>
        <begin position="409"/>
        <end position="427"/>
    </location>
</feature>
<dbReference type="PANTHER" id="PTHR30250:SF11">
    <property type="entry name" value="O-ANTIGEN TRANSPORTER-RELATED"/>
    <property type="match status" value="1"/>
</dbReference>
<evidence type="ECO:0000256" key="6">
    <source>
        <dbReference type="SAM" id="Phobius"/>
    </source>
</evidence>
<sequence length="475" mass="52553">MNIARSTIKIFVSKAFTSVFGFLGLVIFARELGSYELGVFFLFQAILGMLAVPADFGLNVGVVKKLSEGQTDPSTVVTTAMSLKTIPLFILSVTILILRDYINTYIGGELALLLIIALVIQEFSKFFIQVLKGELRVGSSALPQLSRQVIFVLTSVCLLRYTNLDVIGLVIGLIVGIIFKLFWSFHKSTISLGYPSRQCAISLYSYSKYVLISKTGRYFFNWMDIVIIGVILSQSEVGVYEVSWRVTSLILVFTSAISTTIFPQLSEWHAEDALDRIETIIPESLAAVSFITIPAFFGVLALSSDILHIIFGTEYVEGSLVLTILIGGKIFQSFQDILARTLEGIDFPKQAAISNLCSISVNLILNIILIYKFGIIGAAFATISSYIVNLLILYYCLTNKVKLGMPSHRILVFVCSSLVMYFMLFQIKAKIEIQTPIILSSVIIFGAGIYFATTLLFPSTRRMILDYLDQLGISG</sequence>
<dbReference type="OrthoDB" id="112053at2157"/>
<reference evidence="7" key="1">
    <citation type="submission" date="2019-12" db="EMBL/GenBank/DDBJ databases">
        <title>Whole-genome sequence of Halomicrobium mukohataei pws1.</title>
        <authorList>
            <person name="Verma D.K."/>
            <person name="Gopal K."/>
            <person name="Prasad E.S."/>
        </authorList>
    </citation>
    <scope>NUCLEOTIDE SEQUENCE</scope>
    <source>
        <strain evidence="7">Pws1</strain>
    </source>
</reference>